<organism evidence="4 5">
    <name type="scientific">Lysobacter enzymogenes</name>
    <dbReference type="NCBI Taxonomy" id="69"/>
    <lineage>
        <taxon>Bacteria</taxon>
        <taxon>Pseudomonadati</taxon>
        <taxon>Pseudomonadota</taxon>
        <taxon>Gammaproteobacteria</taxon>
        <taxon>Lysobacterales</taxon>
        <taxon>Lysobacteraceae</taxon>
        <taxon>Lysobacter</taxon>
    </lineage>
</organism>
<proteinExistence type="predicted"/>
<dbReference type="GO" id="GO:0005509">
    <property type="term" value="F:calcium ion binding"/>
    <property type="evidence" value="ECO:0007669"/>
    <property type="project" value="InterPro"/>
</dbReference>
<feature type="domain" description="EF-hand" evidence="3">
    <location>
        <begin position="121"/>
        <end position="136"/>
    </location>
</feature>
<dbReference type="SUPFAM" id="SSF47473">
    <property type="entry name" value="EF-hand"/>
    <property type="match status" value="1"/>
</dbReference>
<dbReference type="InterPro" id="IPR002048">
    <property type="entry name" value="EF_hand_dom"/>
</dbReference>
<gene>
    <name evidence="4" type="ORF">D9T17_21190</name>
</gene>
<feature type="chain" id="PRO_5018282243" description="EF-hand domain-containing protein" evidence="2">
    <location>
        <begin position="46"/>
        <end position="145"/>
    </location>
</feature>
<evidence type="ECO:0000313" key="5">
    <source>
        <dbReference type="Proteomes" id="UP000275910"/>
    </source>
</evidence>
<evidence type="ECO:0000256" key="2">
    <source>
        <dbReference type="SAM" id="SignalP"/>
    </source>
</evidence>
<dbReference type="InterPro" id="IPR018247">
    <property type="entry name" value="EF_Hand_1_Ca_BS"/>
</dbReference>
<comment type="caution">
    <text evidence="4">The sequence shown here is derived from an EMBL/GenBank/DDBJ whole genome shotgun (WGS) entry which is preliminary data.</text>
</comment>
<feature type="signal peptide" evidence="2">
    <location>
        <begin position="1"/>
        <end position="45"/>
    </location>
</feature>
<dbReference type="Proteomes" id="UP000275910">
    <property type="component" value="Unassembled WGS sequence"/>
</dbReference>
<feature type="region of interest" description="Disordered" evidence="1">
    <location>
        <begin position="46"/>
        <end position="104"/>
    </location>
</feature>
<evidence type="ECO:0000256" key="1">
    <source>
        <dbReference type="SAM" id="MobiDB-lite"/>
    </source>
</evidence>
<protein>
    <recommendedName>
        <fullName evidence="3">EF-hand domain-containing protein</fullName>
    </recommendedName>
</protein>
<name>A0A3N2RC71_LYSEN</name>
<dbReference type="EMBL" id="RCTY01000053">
    <property type="protein sequence ID" value="ROU04956.1"/>
    <property type="molecule type" value="Genomic_DNA"/>
</dbReference>
<keyword evidence="2" id="KW-0732">Signal</keyword>
<dbReference type="Pfam" id="PF13202">
    <property type="entry name" value="EF-hand_5"/>
    <property type="match status" value="1"/>
</dbReference>
<reference evidence="4 5" key="1">
    <citation type="submission" date="2018-10" db="EMBL/GenBank/DDBJ databases">
        <title>The genome of Lysobacter enzymogenes OH11.</title>
        <authorList>
            <person name="Liu F."/>
            <person name="Zhao Y."/>
            <person name="Qian G."/>
            <person name="Chen Y."/>
            <person name="Xu H."/>
        </authorList>
    </citation>
    <scope>NUCLEOTIDE SEQUENCE [LARGE SCALE GENOMIC DNA]</scope>
    <source>
        <strain evidence="4 5">OH11</strain>
    </source>
</reference>
<evidence type="ECO:0000313" key="4">
    <source>
        <dbReference type="EMBL" id="ROU04956.1"/>
    </source>
</evidence>
<sequence length="145" mass="15579">MHSTRRRPLTRSRDMPSMIRTLASRRWSTLALTLAAALALPAAFAQNQTPPRAGDHGDHTAPMQRTEPPVNDTSGADARTPPPSDAIGPAAFAELDANGDQKISRDEAAMDARLAANFSVHDLDRDGYLSLSEYQAGQNKGSGDR</sequence>
<dbReference type="AlphaFoldDB" id="A0A3N2RC71"/>
<dbReference type="Gene3D" id="1.10.238.10">
    <property type="entry name" value="EF-hand"/>
    <property type="match status" value="1"/>
</dbReference>
<dbReference type="PROSITE" id="PS00018">
    <property type="entry name" value="EF_HAND_1"/>
    <property type="match status" value="1"/>
</dbReference>
<dbReference type="InterPro" id="IPR011992">
    <property type="entry name" value="EF-hand-dom_pair"/>
</dbReference>
<evidence type="ECO:0000259" key="3">
    <source>
        <dbReference type="Pfam" id="PF13202"/>
    </source>
</evidence>
<accession>A0A3N2RC71</accession>